<sequence>RETSGIEERLEKVDNDTSSRRLVEWKMTDISDNEYTNQSHLGKPERIELVDVIISIRVGLSILWDCETNNLDSMEFWRLILIRRQKMGGQKKQTDTLKNAHDAKVYA</sequence>
<reference evidence="2" key="1">
    <citation type="submission" date="2021-06" db="EMBL/GenBank/DDBJ databases">
        <authorList>
            <person name="Kallberg Y."/>
            <person name="Tangrot J."/>
            <person name="Rosling A."/>
        </authorList>
    </citation>
    <scope>NUCLEOTIDE SEQUENCE</scope>
    <source>
        <strain evidence="2">MT106</strain>
    </source>
</reference>
<organism evidence="2 3">
    <name type="scientific">Ambispora gerdemannii</name>
    <dbReference type="NCBI Taxonomy" id="144530"/>
    <lineage>
        <taxon>Eukaryota</taxon>
        <taxon>Fungi</taxon>
        <taxon>Fungi incertae sedis</taxon>
        <taxon>Mucoromycota</taxon>
        <taxon>Glomeromycotina</taxon>
        <taxon>Glomeromycetes</taxon>
        <taxon>Archaeosporales</taxon>
        <taxon>Ambisporaceae</taxon>
        <taxon>Ambispora</taxon>
    </lineage>
</organism>
<evidence type="ECO:0000313" key="2">
    <source>
        <dbReference type="EMBL" id="CAG8601222.1"/>
    </source>
</evidence>
<feature type="region of interest" description="Disordered" evidence="1">
    <location>
        <begin position="88"/>
        <end position="107"/>
    </location>
</feature>
<name>A0A9N9CF32_9GLOM</name>
<comment type="caution">
    <text evidence="2">The sequence shown here is derived from an EMBL/GenBank/DDBJ whole genome shotgun (WGS) entry which is preliminary data.</text>
</comment>
<dbReference type="AlphaFoldDB" id="A0A9N9CF32"/>
<gene>
    <name evidence="2" type="ORF">AGERDE_LOCUS9113</name>
</gene>
<feature type="non-terminal residue" evidence="2">
    <location>
        <position position="107"/>
    </location>
</feature>
<protein>
    <submittedName>
        <fullName evidence="2">13502_t:CDS:1</fullName>
    </submittedName>
</protein>
<dbReference type="EMBL" id="CAJVPL010002160">
    <property type="protein sequence ID" value="CAG8601222.1"/>
    <property type="molecule type" value="Genomic_DNA"/>
</dbReference>
<evidence type="ECO:0000256" key="1">
    <source>
        <dbReference type="SAM" id="MobiDB-lite"/>
    </source>
</evidence>
<accession>A0A9N9CF32</accession>
<proteinExistence type="predicted"/>
<evidence type="ECO:0000313" key="3">
    <source>
        <dbReference type="Proteomes" id="UP000789831"/>
    </source>
</evidence>
<feature type="compositionally biased region" description="Basic and acidic residues" evidence="1">
    <location>
        <begin position="92"/>
        <end position="107"/>
    </location>
</feature>
<keyword evidence="3" id="KW-1185">Reference proteome</keyword>
<dbReference type="Proteomes" id="UP000789831">
    <property type="component" value="Unassembled WGS sequence"/>
</dbReference>